<evidence type="ECO:0000256" key="3">
    <source>
        <dbReference type="PIRSR" id="PIRSR602678-1"/>
    </source>
</evidence>
<keyword evidence="5" id="KW-1185">Reference proteome</keyword>
<keyword evidence="2 3" id="KW-0479">Metal-binding</keyword>
<evidence type="ECO:0000256" key="2">
    <source>
        <dbReference type="ARBA" id="ARBA00022723"/>
    </source>
</evidence>
<evidence type="ECO:0000313" key="4">
    <source>
        <dbReference type="EMBL" id="RAJ99939.1"/>
    </source>
</evidence>
<dbReference type="GO" id="GO:0005737">
    <property type="term" value="C:cytoplasm"/>
    <property type="evidence" value="ECO:0007669"/>
    <property type="project" value="TreeGrafter"/>
</dbReference>
<keyword evidence="4" id="KW-0378">Hydrolase</keyword>
<dbReference type="Pfam" id="PF01784">
    <property type="entry name" value="DUF34_NIF3"/>
    <property type="match status" value="1"/>
</dbReference>
<dbReference type="SUPFAM" id="SSF102705">
    <property type="entry name" value="NIF3 (NGG1p interacting factor 3)-like"/>
    <property type="match status" value="1"/>
</dbReference>
<dbReference type="GO" id="GO:0016787">
    <property type="term" value="F:hydrolase activity"/>
    <property type="evidence" value="ECO:0007669"/>
    <property type="project" value="UniProtKB-KW"/>
</dbReference>
<dbReference type="PANTHER" id="PTHR13799:SF14">
    <property type="entry name" value="GTP CYCLOHYDROLASE 1 TYPE 2 HOMOLOG"/>
    <property type="match status" value="1"/>
</dbReference>
<dbReference type="PANTHER" id="PTHR13799">
    <property type="entry name" value="NGG1 INTERACTING FACTOR 3"/>
    <property type="match status" value="1"/>
</dbReference>
<dbReference type="AlphaFoldDB" id="A0A327X1F8"/>
<organism evidence="4 5">
    <name type="scientific">Larkinella arboricola</name>
    <dbReference type="NCBI Taxonomy" id="643671"/>
    <lineage>
        <taxon>Bacteria</taxon>
        <taxon>Pseudomonadati</taxon>
        <taxon>Bacteroidota</taxon>
        <taxon>Cytophagia</taxon>
        <taxon>Cytophagales</taxon>
        <taxon>Spirosomataceae</taxon>
        <taxon>Larkinella</taxon>
    </lineage>
</organism>
<dbReference type="EMBL" id="QLMC01000002">
    <property type="protein sequence ID" value="RAJ99939.1"/>
    <property type="molecule type" value="Genomic_DNA"/>
</dbReference>
<dbReference type="GO" id="GO:0046872">
    <property type="term" value="F:metal ion binding"/>
    <property type="evidence" value="ECO:0007669"/>
    <property type="project" value="UniProtKB-KW"/>
</dbReference>
<accession>A0A327X1F8</accession>
<comment type="caution">
    <text evidence="4">The sequence shown here is derived from an EMBL/GenBank/DDBJ whole genome shotgun (WGS) entry which is preliminary data.</text>
</comment>
<dbReference type="RefSeq" id="WP_111627726.1">
    <property type="nucleotide sequence ID" value="NZ_QLMC01000002.1"/>
</dbReference>
<feature type="binding site" evidence="3">
    <location>
        <position position="90"/>
    </location>
    <ligand>
        <name>a divalent metal cation</name>
        <dbReference type="ChEBI" id="CHEBI:60240"/>
        <label>1</label>
    </ligand>
</feature>
<dbReference type="InterPro" id="IPR002678">
    <property type="entry name" value="DUF34/NIF3"/>
</dbReference>
<sequence length="243" mass="26975">MLLSELTAFLAAFFNTAAYPPDEQGGIYFRPDPEDYSIHRLGLALEPGPDFADWLSDNPINTLWLHRPWQLDPTALPTGVTVLFHHLPFDEHLTIGHNRPLADALGLTWTDTTVPEILGTKQPPGFPVRPIGMIGPVPALDFTAWCRRISEHFGGYDEARPGTHDRPERLAVVGAMNDALVREAADRGAGLYLTGQYRKGAQKAVDETGMAVIAIGHRRSEEWGLRMLEKELRNQGLVARIKP</sequence>
<comment type="similarity">
    <text evidence="1">Belongs to the GTP cyclohydrolase I type 2/NIF3 family.</text>
</comment>
<dbReference type="Gene3D" id="3.40.1390.30">
    <property type="entry name" value="NIF3 (NGG1p interacting factor 3)-like"/>
    <property type="match status" value="1"/>
</dbReference>
<dbReference type="InterPro" id="IPR036069">
    <property type="entry name" value="DUF34/NIF3_sf"/>
</dbReference>
<dbReference type="OrthoDB" id="9800881at2"/>
<feature type="binding site" evidence="3">
    <location>
        <position position="221"/>
    </location>
    <ligand>
        <name>a divalent metal cation</name>
        <dbReference type="ChEBI" id="CHEBI:60240"/>
        <label>1</label>
    </ligand>
</feature>
<proteinExistence type="inferred from homology"/>
<feature type="binding site" evidence="3">
    <location>
        <position position="217"/>
    </location>
    <ligand>
        <name>a divalent metal cation</name>
        <dbReference type="ChEBI" id="CHEBI:60240"/>
        <label>1</label>
    </ligand>
</feature>
<gene>
    <name evidence="4" type="ORF">LX87_01636</name>
</gene>
<evidence type="ECO:0000256" key="1">
    <source>
        <dbReference type="ARBA" id="ARBA00006964"/>
    </source>
</evidence>
<name>A0A327X1F8_LARAB</name>
<evidence type="ECO:0000313" key="5">
    <source>
        <dbReference type="Proteomes" id="UP000248790"/>
    </source>
</evidence>
<protein>
    <submittedName>
        <fullName evidence="4">Putative NIF3 family GTP cyclohydrolase 1 type 2</fullName>
    </submittedName>
</protein>
<reference evidence="4 5" key="1">
    <citation type="submission" date="2018-06" db="EMBL/GenBank/DDBJ databases">
        <title>Genomic Encyclopedia of Archaeal and Bacterial Type Strains, Phase II (KMG-II): from individual species to whole genera.</title>
        <authorList>
            <person name="Goeker M."/>
        </authorList>
    </citation>
    <scope>NUCLEOTIDE SEQUENCE [LARGE SCALE GENOMIC DNA]</scope>
    <source>
        <strain evidence="4 5">DSM 21851</strain>
    </source>
</reference>
<dbReference type="Proteomes" id="UP000248790">
    <property type="component" value="Unassembled WGS sequence"/>
</dbReference>